<feature type="non-terminal residue" evidence="2">
    <location>
        <position position="1"/>
    </location>
</feature>
<dbReference type="OrthoDB" id="6772657at2759"/>
<protein>
    <recommendedName>
        <fullName evidence="4">Reverse transcriptase domain-containing protein</fullName>
    </recommendedName>
</protein>
<feature type="region of interest" description="Disordered" evidence="1">
    <location>
        <begin position="143"/>
        <end position="190"/>
    </location>
</feature>
<keyword evidence="3" id="KW-1185">Reference proteome</keyword>
<dbReference type="AlphaFoldDB" id="A0A8K0G7Z4"/>
<dbReference type="EMBL" id="VTPC01006388">
    <property type="protein sequence ID" value="KAF2894990.1"/>
    <property type="molecule type" value="Genomic_DNA"/>
</dbReference>
<feature type="compositionally biased region" description="Basic and acidic residues" evidence="1">
    <location>
        <begin position="160"/>
        <end position="190"/>
    </location>
</feature>
<evidence type="ECO:0008006" key="4">
    <source>
        <dbReference type="Google" id="ProtNLM"/>
    </source>
</evidence>
<comment type="caution">
    <text evidence="2">The sequence shown here is derived from an EMBL/GenBank/DDBJ whole genome shotgun (WGS) entry which is preliminary data.</text>
</comment>
<dbReference type="Proteomes" id="UP000801492">
    <property type="component" value="Unassembled WGS sequence"/>
</dbReference>
<proteinExistence type="predicted"/>
<reference evidence="2" key="1">
    <citation type="submission" date="2019-08" db="EMBL/GenBank/DDBJ databases">
        <title>The genome of the North American firefly Photinus pyralis.</title>
        <authorList>
            <consortium name="Photinus pyralis genome working group"/>
            <person name="Fallon T.R."/>
            <person name="Sander Lower S.E."/>
            <person name="Weng J.-K."/>
        </authorList>
    </citation>
    <scope>NUCLEOTIDE SEQUENCE</scope>
    <source>
        <strain evidence="2">TRF0915ILg1</strain>
        <tissue evidence="2">Whole body</tissue>
    </source>
</reference>
<accession>A0A8K0G7Z4</accession>
<organism evidence="2 3">
    <name type="scientific">Ignelater luminosus</name>
    <name type="common">Cucubano</name>
    <name type="synonym">Pyrophorus luminosus</name>
    <dbReference type="NCBI Taxonomy" id="2038154"/>
    <lineage>
        <taxon>Eukaryota</taxon>
        <taxon>Metazoa</taxon>
        <taxon>Ecdysozoa</taxon>
        <taxon>Arthropoda</taxon>
        <taxon>Hexapoda</taxon>
        <taxon>Insecta</taxon>
        <taxon>Pterygota</taxon>
        <taxon>Neoptera</taxon>
        <taxon>Endopterygota</taxon>
        <taxon>Coleoptera</taxon>
        <taxon>Polyphaga</taxon>
        <taxon>Elateriformia</taxon>
        <taxon>Elateroidea</taxon>
        <taxon>Elateridae</taxon>
        <taxon>Agrypninae</taxon>
        <taxon>Pyrophorini</taxon>
        <taxon>Ignelater</taxon>
    </lineage>
</organism>
<sequence length="206" mass="24575">KYEQHSNMGIAVGHNILYTILFADCQVIIAADEDDASYMFRKLKEEYESWSLLINMTKTEYLRVEEQKNEINDLKIKANTIKAPLSIVSWEINKQQKGRLISTEMDFSRRSCAISRMDRVRNDTISELMGVAKTTMDTIETKQLQWRRKSRRPPKTWHLRRSDRQRSPTRRLAEYEEVEDGKREARSSDNRKKTRIIYNIQWIRTR</sequence>
<feature type="compositionally biased region" description="Basic residues" evidence="1">
    <location>
        <begin position="145"/>
        <end position="159"/>
    </location>
</feature>
<evidence type="ECO:0000256" key="1">
    <source>
        <dbReference type="SAM" id="MobiDB-lite"/>
    </source>
</evidence>
<evidence type="ECO:0000313" key="2">
    <source>
        <dbReference type="EMBL" id="KAF2894990.1"/>
    </source>
</evidence>
<name>A0A8K0G7Z4_IGNLU</name>
<evidence type="ECO:0000313" key="3">
    <source>
        <dbReference type="Proteomes" id="UP000801492"/>
    </source>
</evidence>
<gene>
    <name evidence="2" type="ORF">ILUMI_11190</name>
</gene>